<proteinExistence type="predicted"/>
<evidence type="ECO:0000313" key="3">
    <source>
        <dbReference type="Proteomes" id="UP000288805"/>
    </source>
</evidence>
<feature type="region of interest" description="Disordered" evidence="1">
    <location>
        <begin position="8"/>
        <end position="37"/>
    </location>
</feature>
<evidence type="ECO:0000256" key="1">
    <source>
        <dbReference type="SAM" id="MobiDB-lite"/>
    </source>
</evidence>
<sequence>MMVTIRAIGGGDIGGGSGGGGDTCEGTGEGGGTSGSYVTQADLAMSWEQGDENYYATQDTDHGYRPRIWEQFGKTNYISQR</sequence>
<dbReference type="EMBL" id="QGNW01000050">
    <property type="protein sequence ID" value="RVX06621.1"/>
    <property type="molecule type" value="Genomic_DNA"/>
</dbReference>
<feature type="compositionally biased region" description="Gly residues" evidence="1">
    <location>
        <begin position="8"/>
        <end position="34"/>
    </location>
</feature>
<dbReference type="Proteomes" id="UP000288805">
    <property type="component" value="Unassembled WGS sequence"/>
</dbReference>
<comment type="caution">
    <text evidence="2">The sequence shown here is derived from an EMBL/GenBank/DDBJ whole genome shotgun (WGS) entry which is preliminary data.</text>
</comment>
<reference evidence="2 3" key="1">
    <citation type="journal article" date="2018" name="PLoS Genet.">
        <title>Population sequencing reveals clonal diversity and ancestral inbreeding in the grapevine cultivar Chardonnay.</title>
        <authorList>
            <person name="Roach M.J."/>
            <person name="Johnson D.L."/>
            <person name="Bohlmann J."/>
            <person name="van Vuuren H.J."/>
            <person name="Jones S.J."/>
            <person name="Pretorius I.S."/>
            <person name="Schmidt S.A."/>
            <person name="Borneman A.R."/>
        </authorList>
    </citation>
    <scope>NUCLEOTIDE SEQUENCE [LARGE SCALE GENOMIC DNA]</scope>
    <source>
        <strain evidence="3">cv. Chardonnay</strain>
        <tissue evidence="2">Leaf</tissue>
    </source>
</reference>
<protein>
    <submittedName>
        <fullName evidence="2">Uncharacterized protein</fullName>
    </submittedName>
</protein>
<gene>
    <name evidence="2" type="ORF">CK203_029590</name>
</gene>
<dbReference type="AlphaFoldDB" id="A0A438JCD1"/>
<accession>A0A438JCD1</accession>
<organism evidence="2 3">
    <name type="scientific">Vitis vinifera</name>
    <name type="common">Grape</name>
    <dbReference type="NCBI Taxonomy" id="29760"/>
    <lineage>
        <taxon>Eukaryota</taxon>
        <taxon>Viridiplantae</taxon>
        <taxon>Streptophyta</taxon>
        <taxon>Embryophyta</taxon>
        <taxon>Tracheophyta</taxon>
        <taxon>Spermatophyta</taxon>
        <taxon>Magnoliopsida</taxon>
        <taxon>eudicotyledons</taxon>
        <taxon>Gunneridae</taxon>
        <taxon>Pentapetalae</taxon>
        <taxon>rosids</taxon>
        <taxon>Vitales</taxon>
        <taxon>Vitaceae</taxon>
        <taxon>Viteae</taxon>
        <taxon>Vitis</taxon>
    </lineage>
</organism>
<evidence type="ECO:0000313" key="2">
    <source>
        <dbReference type="EMBL" id="RVX06621.1"/>
    </source>
</evidence>
<name>A0A438JCD1_VITVI</name>